<keyword evidence="1" id="KW-0234">DNA repair</keyword>
<dbReference type="PANTHER" id="PTHR10492">
    <property type="match status" value="1"/>
</dbReference>
<name>A0ABY6KY67_9ARAC</name>
<comment type="similarity">
    <text evidence="1">Belongs to the helicase family.</text>
</comment>
<dbReference type="Gene3D" id="3.40.50.300">
    <property type="entry name" value="P-loop containing nucleotide triphosphate hydrolases"/>
    <property type="match status" value="1"/>
</dbReference>
<comment type="cofactor">
    <cofactor evidence="1">
        <name>Mg(2+)</name>
        <dbReference type="ChEBI" id="CHEBI:18420"/>
    </cofactor>
</comment>
<keyword evidence="1" id="KW-0547">Nucleotide-binding</keyword>
<keyword evidence="1" id="KW-0378">Hydrolase</keyword>
<feature type="domain" description="DNA helicase Pif1-like 2B" evidence="4">
    <location>
        <begin position="830"/>
        <end position="876"/>
    </location>
</feature>
<dbReference type="PANTHER" id="PTHR10492:SF57">
    <property type="entry name" value="ATP-DEPENDENT DNA HELICASE"/>
    <property type="match status" value="1"/>
</dbReference>
<accession>A0ABY6KY67</accession>
<dbReference type="SUPFAM" id="SSF52540">
    <property type="entry name" value="P-loop containing nucleoside triphosphate hydrolases"/>
    <property type="match status" value="2"/>
</dbReference>
<evidence type="ECO:0000256" key="1">
    <source>
        <dbReference type="RuleBase" id="RU363044"/>
    </source>
</evidence>
<keyword evidence="1" id="KW-0227">DNA damage</keyword>
<keyword evidence="6" id="KW-1185">Reference proteome</keyword>
<dbReference type="EMBL" id="CP092873">
    <property type="protein sequence ID" value="UYV73842.1"/>
    <property type="molecule type" value="Genomic_DNA"/>
</dbReference>
<keyword evidence="1" id="KW-0067">ATP-binding</keyword>
<dbReference type="InterPro" id="IPR049163">
    <property type="entry name" value="Pif1-like_2B_dom"/>
</dbReference>
<keyword evidence="1" id="KW-0347">Helicase</keyword>
<dbReference type="InterPro" id="IPR010285">
    <property type="entry name" value="DNA_helicase_pif1-like_DEAD"/>
</dbReference>
<proteinExistence type="inferred from homology"/>
<dbReference type="Pfam" id="PF21530">
    <property type="entry name" value="Pif1_2B_dom"/>
    <property type="match status" value="1"/>
</dbReference>
<evidence type="ECO:0000259" key="4">
    <source>
        <dbReference type="Pfam" id="PF21530"/>
    </source>
</evidence>
<gene>
    <name evidence="5" type="ORF">LAZ67_11001095</name>
</gene>
<organism evidence="5 6">
    <name type="scientific">Cordylochernes scorpioides</name>
    <dbReference type="NCBI Taxonomy" id="51811"/>
    <lineage>
        <taxon>Eukaryota</taxon>
        <taxon>Metazoa</taxon>
        <taxon>Ecdysozoa</taxon>
        <taxon>Arthropoda</taxon>
        <taxon>Chelicerata</taxon>
        <taxon>Arachnida</taxon>
        <taxon>Pseudoscorpiones</taxon>
        <taxon>Cheliferoidea</taxon>
        <taxon>Chernetidae</taxon>
        <taxon>Cordylochernes</taxon>
    </lineage>
</organism>
<reference evidence="5 6" key="1">
    <citation type="submission" date="2022-01" db="EMBL/GenBank/DDBJ databases">
        <title>A chromosomal length assembly of Cordylochernes scorpioides.</title>
        <authorList>
            <person name="Zeh D."/>
            <person name="Zeh J."/>
        </authorList>
    </citation>
    <scope>NUCLEOTIDE SEQUENCE [LARGE SCALE GENOMIC DNA]</scope>
    <source>
        <strain evidence="5">IN4F17</strain>
        <tissue evidence="5">Whole Body</tissue>
    </source>
</reference>
<sequence length="957" mass="109284">MGAQVSPPPGYGPYCFRIQGQIYHRTGTLHPEDGEGRKFAQLYILDTEVATEERLKLKENQGCNKDLMNAVATLLHQINPFTEAYRMLGDVEKEEERKAKENNTELPSIVMAIKQDRKQDHRRYNNPRVSELTQQFIVDAYVKIEANRLNYVRMNQKDLRVEDYCVVQQHLENRAIQNGIPIGKMVILPSSFEGSPRNMQQRYQDAKAIVEKHGKPDLFVTMTCNPKWKDITDNLEDWQRVEHRPDLIARAFKLNLEQLLKEINEGLFGTVKAMVYVIEFQKRGLPHVHILLILNGESKLRTEEDVDNVVWAEIPDEEKYPVLNFIVLENMIHGPCGTRNPNCPLHGKRRHGKANVAITETAANNDETSKFVDSRYVSAPEAIWRIFTFKMHEQSHVIYRLAVHFPNAQALYFNENDSADNLHQKLSKSRKQETIFIERFQITMYGKQRKRKEPGSHDKEVEKTILLLHVKGATSFEYLRTVDGILHSTFKKAAQTHGLLLDDTMWRLTIRDACLLSMPQKLRELFAYICVYGPPTSPLELWQEFKEQFTEDFCHRHTINNSISHESCESFAMREVQNILVLRGRSFKEFDLPEPASHLPCLIEDYDEAYELSIAAEIREILNDEQRAAYNVIIDALEDSESRTPKCFFIEEPGGSGKTFLYELLIHHVRGFNDVVLPSATTGIAANLLTGGRKMHSFYGIPVPINETLPLEANMRCSDIDYCEWLLKLGNGELTNEHNLGEDVIEIPSELLCTQSIVIDIFGHQIPIDITNTKSIEILASHAILCPKNDDVDLLNSEIMDRITGEDTVYKSDDTVVTDEDDQRENYPVEFLNSLSPSGMPPHRLRLKIGAIVMLLRNLNTKKALCNGTRLIVTNLLPNVIAAKVITGSAAGDDVFIPRIDLCPSEIKLPFRLKRRQFPIKLAFAMTINKSQGQSLKKVGIYLPQPVFGHGQLCVAF</sequence>
<evidence type="ECO:0000259" key="2">
    <source>
        <dbReference type="Pfam" id="PF05970"/>
    </source>
</evidence>
<evidence type="ECO:0000313" key="5">
    <source>
        <dbReference type="EMBL" id="UYV73842.1"/>
    </source>
</evidence>
<dbReference type="InterPro" id="IPR027417">
    <property type="entry name" value="P-loop_NTPase"/>
</dbReference>
<evidence type="ECO:0000313" key="6">
    <source>
        <dbReference type="Proteomes" id="UP001235939"/>
    </source>
</evidence>
<keyword evidence="1" id="KW-0233">DNA recombination</keyword>
<dbReference type="EC" id="5.6.2.3" evidence="1"/>
<protein>
    <recommendedName>
        <fullName evidence="1">ATP-dependent DNA helicase</fullName>
        <ecNumber evidence="1">5.6.2.3</ecNumber>
    </recommendedName>
</protein>
<dbReference type="InterPro" id="IPR025476">
    <property type="entry name" value="Helitron_helicase-like"/>
</dbReference>
<dbReference type="Pfam" id="PF05970">
    <property type="entry name" value="PIF1"/>
    <property type="match status" value="1"/>
</dbReference>
<dbReference type="Pfam" id="PF14214">
    <property type="entry name" value="Helitron_like_N"/>
    <property type="match status" value="1"/>
</dbReference>
<dbReference type="Proteomes" id="UP001235939">
    <property type="component" value="Chromosome 11"/>
</dbReference>
<evidence type="ECO:0000259" key="3">
    <source>
        <dbReference type="Pfam" id="PF14214"/>
    </source>
</evidence>
<feature type="domain" description="Helitron helicase-like" evidence="3">
    <location>
        <begin position="113"/>
        <end position="292"/>
    </location>
</feature>
<comment type="catalytic activity">
    <reaction evidence="1">
        <text>ATP + H2O = ADP + phosphate + H(+)</text>
        <dbReference type="Rhea" id="RHEA:13065"/>
        <dbReference type="ChEBI" id="CHEBI:15377"/>
        <dbReference type="ChEBI" id="CHEBI:15378"/>
        <dbReference type="ChEBI" id="CHEBI:30616"/>
        <dbReference type="ChEBI" id="CHEBI:43474"/>
        <dbReference type="ChEBI" id="CHEBI:456216"/>
        <dbReference type="EC" id="5.6.2.3"/>
    </reaction>
</comment>
<feature type="domain" description="DNA helicase Pif1-like DEAD-box helicase" evidence="2">
    <location>
        <begin position="622"/>
        <end position="709"/>
    </location>
</feature>